<sequence length="128" mass="14379">MPAGTTTGTITKNGTEIAVDTEKSFTWYDRQWQAGPSTNWTWFQLHIQKGDEEEFSRLSIWFYPAGWEGGPEKGFATIREKAGIQIVSPATKADGDRYWTSPVSNVTYPLDWTLELQDGTSLEVPLTS</sequence>
<proteinExistence type="predicted"/>
<gene>
    <name evidence="1" type="ORF">SLS63_008551</name>
</gene>
<keyword evidence="2" id="KW-1185">Reference proteome</keyword>
<dbReference type="Proteomes" id="UP001430848">
    <property type="component" value="Unassembled WGS sequence"/>
</dbReference>
<dbReference type="PANTHER" id="PTHR40617">
    <property type="entry name" value="TERPENE CYCLASE ASQC"/>
    <property type="match status" value="1"/>
</dbReference>
<evidence type="ECO:0000313" key="2">
    <source>
        <dbReference type="Proteomes" id="UP001430848"/>
    </source>
</evidence>
<dbReference type="InterPro" id="IPR053112">
    <property type="entry name" value="Fungal_Dehydratase/Hydratase"/>
</dbReference>
<organism evidence="1 2">
    <name type="scientific">Diaporthe eres</name>
    <name type="common">Phomopsis oblonga</name>
    <dbReference type="NCBI Taxonomy" id="83184"/>
    <lineage>
        <taxon>Eukaryota</taxon>
        <taxon>Fungi</taxon>
        <taxon>Dikarya</taxon>
        <taxon>Ascomycota</taxon>
        <taxon>Pezizomycotina</taxon>
        <taxon>Sordariomycetes</taxon>
        <taxon>Sordariomycetidae</taxon>
        <taxon>Diaporthales</taxon>
        <taxon>Diaporthaceae</taxon>
        <taxon>Diaporthe</taxon>
        <taxon>Diaporthe eres species complex</taxon>
    </lineage>
</organism>
<dbReference type="SUPFAM" id="SSF159245">
    <property type="entry name" value="AttH-like"/>
    <property type="match status" value="1"/>
</dbReference>
<protein>
    <recommendedName>
        <fullName evidence="3">AttH domain-containing protein</fullName>
    </recommendedName>
</protein>
<comment type="caution">
    <text evidence="1">The sequence shown here is derived from an EMBL/GenBank/DDBJ whole genome shotgun (WGS) entry which is preliminary data.</text>
</comment>
<dbReference type="Gene3D" id="2.40.370.10">
    <property type="entry name" value="AttH-like domain"/>
    <property type="match status" value="1"/>
</dbReference>
<name>A0ABR1P2E2_DIAER</name>
<dbReference type="InterPro" id="IPR023374">
    <property type="entry name" value="AttH-like_dom_sf"/>
</dbReference>
<accession>A0ABR1P2E2</accession>
<dbReference type="EMBL" id="JAKNSF020000055">
    <property type="protein sequence ID" value="KAK7724714.1"/>
    <property type="molecule type" value="Genomic_DNA"/>
</dbReference>
<evidence type="ECO:0008006" key="3">
    <source>
        <dbReference type="Google" id="ProtNLM"/>
    </source>
</evidence>
<evidence type="ECO:0000313" key="1">
    <source>
        <dbReference type="EMBL" id="KAK7724714.1"/>
    </source>
</evidence>
<dbReference type="PANTHER" id="PTHR40617:SF1">
    <property type="entry name" value="ATTH DOMAIN-CONTAINING PROTEIN-RELATED"/>
    <property type="match status" value="1"/>
</dbReference>
<reference evidence="1 2" key="1">
    <citation type="submission" date="2024-02" db="EMBL/GenBank/DDBJ databases">
        <title>De novo assembly and annotation of 12 fungi associated with fruit tree decline syndrome in Ontario, Canada.</title>
        <authorList>
            <person name="Sulman M."/>
            <person name="Ellouze W."/>
            <person name="Ilyukhin E."/>
        </authorList>
    </citation>
    <scope>NUCLEOTIDE SEQUENCE [LARGE SCALE GENOMIC DNA]</scope>
    <source>
        <strain evidence="1 2">M169</strain>
    </source>
</reference>